<dbReference type="Proteomes" id="UP000515275">
    <property type="component" value="Chromosome"/>
</dbReference>
<keyword evidence="2" id="KW-0732">Signal</keyword>
<dbReference type="InterPro" id="IPR036182">
    <property type="entry name" value="PCuAC_sf"/>
</dbReference>
<feature type="signal peptide" evidence="2">
    <location>
        <begin position="1"/>
        <end position="29"/>
    </location>
</feature>
<dbReference type="InterPro" id="IPR007410">
    <property type="entry name" value="LpqE-like"/>
</dbReference>
<sequence length="218" mass="22923">MMIVRTSKRSIRTTHVAVAAIASTSLLLAACSPNNQSDSEKTMSDVSSSVASATKAAGDEKRDDAALSFKEAYVKAKPADKDMTAAFGELTNNSDSDITITKVESTLAGHLELHTVKDGEMMEAKDGFTIPAGGTLTLKPGHEHIMIMDNHDEITAGDSVTFTLVDKDGKSYEFKDVPVRVQQSGEENYGGSEGSSAPTSSASMGNMGQGDHAGHNHG</sequence>
<dbReference type="EMBL" id="CP046883">
    <property type="protein sequence ID" value="QNH96950.1"/>
    <property type="molecule type" value="Genomic_DNA"/>
</dbReference>
<evidence type="ECO:0000313" key="4">
    <source>
        <dbReference type="Proteomes" id="UP000515275"/>
    </source>
</evidence>
<evidence type="ECO:0000256" key="1">
    <source>
        <dbReference type="SAM" id="MobiDB-lite"/>
    </source>
</evidence>
<dbReference type="Gene3D" id="2.60.40.1890">
    <property type="entry name" value="PCu(A)C copper chaperone"/>
    <property type="match status" value="1"/>
</dbReference>
<protein>
    <submittedName>
        <fullName evidence="3">Copper chaperone PCu(A)C</fullName>
    </submittedName>
</protein>
<evidence type="ECO:0000313" key="3">
    <source>
        <dbReference type="EMBL" id="QNH96950.1"/>
    </source>
</evidence>
<reference evidence="3 4" key="1">
    <citation type="submission" date="2019-12" db="EMBL/GenBank/DDBJ databases">
        <title>Corynebacterium sp. nov., isolated from feces of the Anser Albifrons in China.</title>
        <authorList>
            <person name="Liu Q."/>
        </authorList>
    </citation>
    <scope>NUCLEOTIDE SEQUENCE [LARGE SCALE GENOMIC DNA]</scope>
    <source>
        <strain evidence="3 4">23H37-10</strain>
    </source>
</reference>
<dbReference type="PANTHER" id="PTHR36302">
    <property type="entry name" value="BLR7088 PROTEIN"/>
    <property type="match status" value="1"/>
</dbReference>
<accession>A0A7G7YR30</accession>
<evidence type="ECO:0000256" key="2">
    <source>
        <dbReference type="SAM" id="SignalP"/>
    </source>
</evidence>
<dbReference type="Pfam" id="PF04314">
    <property type="entry name" value="PCuAC"/>
    <property type="match status" value="1"/>
</dbReference>
<feature type="region of interest" description="Disordered" evidence="1">
    <location>
        <begin position="177"/>
        <end position="218"/>
    </location>
</feature>
<name>A0A7G7YR30_9CORY</name>
<organism evidence="3 4">
    <name type="scientific">Corynebacterium anserum</name>
    <dbReference type="NCBI Taxonomy" id="2684406"/>
    <lineage>
        <taxon>Bacteria</taxon>
        <taxon>Bacillati</taxon>
        <taxon>Actinomycetota</taxon>
        <taxon>Actinomycetes</taxon>
        <taxon>Mycobacteriales</taxon>
        <taxon>Corynebacteriaceae</taxon>
        <taxon>Corynebacterium</taxon>
    </lineage>
</organism>
<dbReference type="PROSITE" id="PS51257">
    <property type="entry name" value="PROKAR_LIPOPROTEIN"/>
    <property type="match status" value="1"/>
</dbReference>
<dbReference type="KEGG" id="cans:GP473_04875"/>
<dbReference type="PANTHER" id="PTHR36302:SF1">
    <property type="entry name" value="COPPER CHAPERONE PCU(A)C"/>
    <property type="match status" value="1"/>
</dbReference>
<feature type="chain" id="PRO_5043972077" evidence="2">
    <location>
        <begin position="30"/>
        <end position="218"/>
    </location>
</feature>
<dbReference type="SUPFAM" id="SSF110087">
    <property type="entry name" value="DR1885-like metal-binding protein"/>
    <property type="match status" value="1"/>
</dbReference>
<dbReference type="AlphaFoldDB" id="A0A7G7YR30"/>
<keyword evidence="4" id="KW-1185">Reference proteome</keyword>
<proteinExistence type="predicted"/>
<gene>
    <name evidence="3" type="ORF">GP473_04875</name>
</gene>
<dbReference type="InterPro" id="IPR058248">
    <property type="entry name" value="Lxx211020-like"/>
</dbReference>
<feature type="compositionally biased region" description="Low complexity" evidence="1">
    <location>
        <begin position="184"/>
        <end position="205"/>
    </location>
</feature>